<feature type="region of interest" description="Disordered" evidence="9">
    <location>
        <begin position="1651"/>
        <end position="1695"/>
    </location>
</feature>
<dbReference type="InterPro" id="IPR044769">
    <property type="entry name" value="PIKfyve_PIPKc"/>
</dbReference>
<evidence type="ECO:0000256" key="4">
    <source>
        <dbReference type="ARBA" id="ARBA00022777"/>
    </source>
</evidence>
<evidence type="ECO:0000256" key="1">
    <source>
        <dbReference type="ARBA" id="ARBA00012009"/>
    </source>
</evidence>
<evidence type="ECO:0000313" key="12">
    <source>
        <dbReference type="Proteomes" id="UP001293254"/>
    </source>
</evidence>
<dbReference type="FunFam" id="3.30.800.10:FF:000007">
    <property type="entry name" value="Putative 1-phosphatidylinositol-4-phosphate 5-kinase/ zinc ion binding family"/>
    <property type="match status" value="1"/>
</dbReference>
<comment type="subunit">
    <text evidence="6">Component of the PI(3,5)P2 regulatory complex at least composed of ATG18, SAC/FIG4, FAB1 and VAC14.</text>
</comment>
<dbReference type="CDD" id="cd17300">
    <property type="entry name" value="PIPKc_PIKfyve"/>
    <property type="match status" value="1"/>
</dbReference>
<evidence type="ECO:0000256" key="6">
    <source>
        <dbReference type="ARBA" id="ARBA00023464"/>
    </source>
</evidence>
<dbReference type="Pfam" id="PF00118">
    <property type="entry name" value="Cpn60_TCP1"/>
    <property type="match status" value="1"/>
</dbReference>
<evidence type="ECO:0000256" key="9">
    <source>
        <dbReference type="SAM" id="MobiDB-lite"/>
    </source>
</evidence>
<evidence type="ECO:0000313" key="11">
    <source>
        <dbReference type="EMBL" id="KAK4433649.1"/>
    </source>
</evidence>
<feature type="region of interest" description="Disordered" evidence="9">
    <location>
        <begin position="682"/>
        <end position="707"/>
    </location>
</feature>
<feature type="compositionally biased region" description="Basic and acidic residues" evidence="9">
    <location>
        <begin position="682"/>
        <end position="692"/>
    </location>
</feature>
<dbReference type="InterPro" id="IPR027483">
    <property type="entry name" value="PInositol-4-P-4/5-kinase_C_sf"/>
</dbReference>
<comment type="caution">
    <text evidence="11">The sequence shown here is derived from an EMBL/GenBank/DDBJ whole genome shotgun (WGS) entry which is preliminary data.</text>
</comment>
<keyword evidence="2 8" id="KW-0808">Transferase</keyword>
<dbReference type="SMART" id="SM00330">
    <property type="entry name" value="PIPKc"/>
    <property type="match status" value="1"/>
</dbReference>
<feature type="compositionally biased region" description="Basic and acidic residues" evidence="9">
    <location>
        <begin position="1132"/>
        <end position="1146"/>
    </location>
</feature>
<dbReference type="Gene3D" id="3.30.810.10">
    <property type="entry name" value="2-Layer Sandwich"/>
    <property type="match status" value="1"/>
</dbReference>
<dbReference type="GO" id="GO:0005524">
    <property type="term" value="F:ATP binding"/>
    <property type="evidence" value="ECO:0007669"/>
    <property type="project" value="UniProtKB-UniRule"/>
</dbReference>
<keyword evidence="4 8" id="KW-0418">Kinase</keyword>
<dbReference type="CDD" id="cd03334">
    <property type="entry name" value="Fab1_TCP"/>
    <property type="match status" value="1"/>
</dbReference>
<name>A0AAE1YNE5_9LAMI</name>
<evidence type="ECO:0000259" key="10">
    <source>
        <dbReference type="PROSITE" id="PS51455"/>
    </source>
</evidence>
<dbReference type="Pfam" id="PF01504">
    <property type="entry name" value="PIP5K"/>
    <property type="match status" value="2"/>
</dbReference>
<keyword evidence="3 8" id="KW-0547">Nucleotide-binding</keyword>
<dbReference type="GO" id="GO:0010008">
    <property type="term" value="C:endosome membrane"/>
    <property type="evidence" value="ECO:0007669"/>
    <property type="project" value="TreeGrafter"/>
</dbReference>
<organism evidence="11 12">
    <name type="scientific">Sesamum alatum</name>
    <dbReference type="NCBI Taxonomy" id="300844"/>
    <lineage>
        <taxon>Eukaryota</taxon>
        <taxon>Viridiplantae</taxon>
        <taxon>Streptophyta</taxon>
        <taxon>Embryophyta</taxon>
        <taxon>Tracheophyta</taxon>
        <taxon>Spermatophyta</taxon>
        <taxon>Magnoliopsida</taxon>
        <taxon>eudicotyledons</taxon>
        <taxon>Gunneridae</taxon>
        <taxon>Pentapetalae</taxon>
        <taxon>asterids</taxon>
        <taxon>lamiids</taxon>
        <taxon>Lamiales</taxon>
        <taxon>Pedaliaceae</taxon>
        <taxon>Sesamum</taxon>
    </lineage>
</organism>
<feature type="region of interest" description="Disordered" evidence="9">
    <location>
        <begin position="1132"/>
        <end position="1178"/>
    </location>
</feature>
<evidence type="ECO:0000256" key="8">
    <source>
        <dbReference type="PROSITE-ProRule" id="PRU00781"/>
    </source>
</evidence>
<reference evidence="11" key="1">
    <citation type="submission" date="2020-06" db="EMBL/GenBank/DDBJ databases">
        <authorList>
            <person name="Li T."/>
            <person name="Hu X."/>
            <person name="Zhang T."/>
            <person name="Song X."/>
            <person name="Zhang H."/>
            <person name="Dai N."/>
            <person name="Sheng W."/>
            <person name="Hou X."/>
            <person name="Wei L."/>
        </authorList>
    </citation>
    <scope>NUCLEOTIDE SEQUENCE</scope>
    <source>
        <strain evidence="11">3651</strain>
        <tissue evidence="11">Leaf</tissue>
    </source>
</reference>
<dbReference type="PROSITE" id="PS51455">
    <property type="entry name" value="PIPK"/>
    <property type="match status" value="1"/>
</dbReference>
<dbReference type="EC" id="2.7.1.150" evidence="1"/>
<dbReference type="SUPFAM" id="SSF52029">
    <property type="entry name" value="GroEL apical domain-like"/>
    <property type="match status" value="1"/>
</dbReference>
<dbReference type="GO" id="GO:0000285">
    <property type="term" value="F:1-phosphatidylinositol-3-phosphate 5-kinase activity"/>
    <property type="evidence" value="ECO:0007669"/>
    <property type="project" value="UniProtKB-EC"/>
</dbReference>
<gene>
    <name evidence="11" type="ORF">Salat_0527600</name>
</gene>
<dbReference type="FunFam" id="3.50.7.10:FF:000007">
    <property type="entry name" value="1-phosphatidylinositol 3-phosphate 5-kinase isoform X1"/>
    <property type="match status" value="1"/>
</dbReference>
<dbReference type="FunFam" id="3.30.810.10:FF:000001">
    <property type="entry name" value="1-phosphatidylinositol 3-phosphate 5-kinase FAB1"/>
    <property type="match status" value="1"/>
</dbReference>
<dbReference type="SUPFAM" id="SSF56104">
    <property type="entry name" value="SAICAR synthase-like"/>
    <property type="match status" value="1"/>
</dbReference>
<reference evidence="11" key="2">
    <citation type="journal article" date="2024" name="Plant">
        <title>Genomic evolution and insights into agronomic trait innovations of Sesamum species.</title>
        <authorList>
            <person name="Miao H."/>
            <person name="Wang L."/>
            <person name="Qu L."/>
            <person name="Liu H."/>
            <person name="Sun Y."/>
            <person name="Le M."/>
            <person name="Wang Q."/>
            <person name="Wei S."/>
            <person name="Zheng Y."/>
            <person name="Lin W."/>
            <person name="Duan Y."/>
            <person name="Cao H."/>
            <person name="Xiong S."/>
            <person name="Wang X."/>
            <person name="Wei L."/>
            <person name="Li C."/>
            <person name="Ma Q."/>
            <person name="Ju M."/>
            <person name="Zhao R."/>
            <person name="Li G."/>
            <person name="Mu C."/>
            <person name="Tian Q."/>
            <person name="Mei H."/>
            <person name="Zhang T."/>
            <person name="Gao T."/>
            <person name="Zhang H."/>
        </authorList>
    </citation>
    <scope>NUCLEOTIDE SEQUENCE</scope>
    <source>
        <strain evidence="11">3651</strain>
    </source>
</reference>
<dbReference type="InterPro" id="IPR002423">
    <property type="entry name" value="Cpn60/GroEL/TCP-1"/>
</dbReference>
<dbReference type="GO" id="GO:0046854">
    <property type="term" value="P:phosphatidylinositol phosphate biosynthetic process"/>
    <property type="evidence" value="ECO:0007669"/>
    <property type="project" value="TreeGrafter"/>
</dbReference>
<evidence type="ECO:0000256" key="3">
    <source>
        <dbReference type="ARBA" id="ARBA00022741"/>
    </source>
</evidence>
<keyword evidence="12" id="KW-1185">Reference proteome</keyword>
<sequence>MSKIFKSLFLQERDAIWALKIGYANHSLWKYFKLMILVHWICLRDKRISNCKENSSSLRMPSISPTASLRSTESSVSSCSEISVDTNFDDRVYVEDSSTDSGQEDSNALSKGHLDDSNLPVKLNGFHHIGSLVKHDSGEVRHVDNFRIIRNAESVGTFEVQEAEKSAERVSSSVEISGTSLSNNELDAEFWLPPEPEDDEDDIIGSVANYDDDDDECGDGVRWTQPSSLSSFGEEGSGSYKFKEEKLKAMNNVRNGKFMALVSQLIKSVGVDCSGNSGENWVDIVTSLSWEAAAFLKPDTHEGQTMDPDAYVKVKCIATGLRTESQVIKGLVFKKHAAHKHMPTKYKNPRLLLIHGSLDLSSGGLSSFESMQQEKDSLKSIIEMIEMCHPNVILVEKSVSRDIQESILAKGMTLVYDMKLHRLERVARCIGSPILSTENAIGKRLRQCDSFRIEKFVEEHAVAAEGGKRPSKTLLFLEGSPTRLGCTILLMGANSDELKRIKCVVRCAVVMAYHLMLETSFLLDQSAMFSTICSSEVDLALTDKPLTPVGTDDTNVTARKEPDAEINKSFTLDVPVSNGFHRMGSQNLISSPVGNSSLPIQSYNLETFPGLSLSTSIQEVMNDSFPLFSDSSESMPGAPRFDGRNQVGQAENEIQISSAPGLEVIDHCDDRPKAKLEENNLLRNEHPNRPECSDTWSHSDSPEDHTLSKDEISAVLDSESILVLMSRRNASRGTICEQSHFSHIKFYRSFDVPLGKYLRHNLLNQRLQCKTCGESSEVHFFYYAHHNKQLTIQVRHLPARNSLPGESEGKLWMWSRCGQCKFHDGSSKSTKRVLISAAARGLSFGKFLELSFSNHSSFNSPSSCGHSLHEDFIYFFGLGPMVAMFKYSPVATYSVSLPPQKMEANTKVRREFLKKDSEHVYSKGISMFLDIEKSLKDVGSRYVGVTLNIQGSSKQFSDIIEMLKQEKSRFEVDIQNAAKNESGDDAVRKLLSLNRVRLELLLESCVWDRRLHALLSSDLKMVNTDSMGSEAQENLLRDNVTDEQEFGKANIAVGNCDSAPENSSGSGIKLAGSVEANDFPIKEIQIDGQVEGSTGHKSWSTSSGTNGVARPSIGGWNENGLAVHEFLVGQNSEDHSDVDGNSRQDTIDSSIEMQTGKETSIATDMEDAGSDSNHSPREKHHLSLLSNLKNDRGWIWAPFTDIRREYMEDLQRGYLPKIVSFSSYAAESMAQKLITDEGSRLHIPLGNHDYIVSDYEDEFSSIIACALTLLKDVAIATEDLAEDAPKERAIESSQSLTRVFSFNAPNWSSLSSMDSDGVHSPPANLAHSHSSSFDGLDLLDSFVSYGASHQEVSMGLGKYQAKRKYSVVCLYASQFRQLRARCCPSEVDYIASLSRCRNWDAKGGKSKSFFAKTLDDRFIIKEIKRTEFDSFMKFATNYFDYMNQCYELGNQTCLAKILGIYQVAIRATKNGKETRHDLLVMENLSFGRHIARQYDLKGALHARFSSAGNNSGDVLLDQNFVNDMNVSPLYVSRKSKRNLQRAIYNDTNFLNSINVMDYSLLVGVDAQRRELACGIIDYLRQYTWDKQLENWVKSSLVVPKNQLPTIISPKEYKKRFRKFINTHFLSVPDHWCSQRSSNPCKLCDPALENGSLHKKSQKRGNQDDDSSHGTSQKQGKHDDGSLKSPHHGRQNGLSP</sequence>
<feature type="compositionally biased region" description="Polar residues" evidence="9">
    <location>
        <begin position="1147"/>
        <end position="1162"/>
    </location>
</feature>
<dbReference type="PANTHER" id="PTHR45748">
    <property type="entry name" value="1-PHOSPHATIDYLINOSITOL 3-PHOSPHATE 5-KINASE-RELATED"/>
    <property type="match status" value="1"/>
</dbReference>
<dbReference type="PANTHER" id="PTHR45748:SF4">
    <property type="entry name" value="1-PHOSPHATIDYLINOSITOL-3-PHOSPHATE 5-KINASE FAB1D-RELATED"/>
    <property type="match status" value="1"/>
</dbReference>
<keyword evidence="5 8" id="KW-0067">ATP-binding</keyword>
<dbReference type="InterPro" id="IPR002498">
    <property type="entry name" value="PInositol-4-P-4/5-kinase_core"/>
</dbReference>
<evidence type="ECO:0000256" key="7">
    <source>
        <dbReference type="ARBA" id="ARBA00077223"/>
    </source>
</evidence>
<protein>
    <recommendedName>
        <fullName evidence="1">1-phosphatidylinositol-3-phosphate 5-kinase</fullName>
        <ecNumber evidence="1">2.7.1.150</ecNumber>
    </recommendedName>
    <alternativeName>
        <fullName evidence="7">Phosphatidylinositol 3-phosphate 5-kinase type III</fullName>
    </alternativeName>
</protein>
<dbReference type="Gene3D" id="3.30.800.10">
    <property type="entry name" value="Phosphatidylinositol Phosphate Kinase II Beta"/>
    <property type="match status" value="1"/>
</dbReference>
<dbReference type="Proteomes" id="UP001293254">
    <property type="component" value="Unassembled WGS sequence"/>
</dbReference>
<accession>A0AAE1YNE5</accession>
<dbReference type="Gene3D" id="3.50.7.10">
    <property type="entry name" value="GroEL"/>
    <property type="match status" value="1"/>
</dbReference>
<dbReference type="InterPro" id="IPR027484">
    <property type="entry name" value="PInositol-4-P-5-kinase_N"/>
</dbReference>
<evidence type="ECO:0000256" key="2">
    <source>
        <dbReference type="ARBA" id="ARBA00022679"/>
    </source>
</evidence>
<proteinExistence type="predicted"/>
<dbReference type="EMBL" id="JACGWO010000002">
    <property type="protein sequence ID" value="KAK4433649.1"/>
    <property type="molecule type" value="Genomic_DNA"/>
</dbReference>
<evidence type="ECO:0000256" key="5">
    <source>
        <dbReference type="ARBA" id="ARBA00022840"/>
    </source>
</evidence>
<dbReference type="InterPro" id="IPR027409">
    <property type="entry name" value="GroEL-like_apical_dom_sf"/>
</dbReference>
<feature type="domain" description="PIPK" evidence="10">
    <location>
        <begin position="1292"/>
        <end position="1624"/>
    </location>
</feature>